<dbReference type="Pfam" id="PF20700">
    <property type="entry name" value="Mutator"/>
    <property type="match status" value="1"/>
</dbReference>
<feature type="domain" description="Mutator-like transposase" evidence="1">
    <location>
        <begin position="1"/>
        <end position="92"/>
    </location>
</feature>
<comment type="caution">
    <text evidence="2">The sequence shown here is derived from an EMBL/GenBank/DDBJ whole genome shotgun (WGS) entry which is preliminary data.</text>
</comment>
<dbReference type="EMBL" id="JAFNEN010000401">
    <property type="protein sequence ID" value="KAG8183844.1"/>
    <property type="molecule type" value="Genomic_DNA"/>
</dbReference>
<evidence type="ECO:0000313" key="3">
    <source>
        <dbReference type="Proteomes" id="UP000827092"/>
    </source>
</evidence>
<keyword evidence="3" id="KW-1185">Reference proteome</keyword>
<protein>
    <recommendedName>
        <fullName evidence="1">Mutator-like transposase domain-containing protein</fullName>
    </recommendedName>
</protein>
<accession>A0AAV6UHY0</accession>
<evidence type="ECO:0000259" key="1">
    <source>
        <dbReference type="Pfam" id="PF20700"/>
    </source>
</evidence>
<name>A0AAV6UHY0_9ARAC</name>
<organism evidence="2 3">
    <name type="scientific">Oedothorax gibbosus</name>
    <dbReference type="NCBI Taxonomy" id="931172"/>
    <lineage>
        <taxon>Eukaryota</taxon>
        <taxon>Metazoa</taxon>
        <taxon>Ecdysozoa</taxon>
        <taxon>Arthropoda</taxon>
        <taxon>Chelicerata</taxon>
        <taxon>Arachnida</taxon>
        <taxon>Araneae</taxon>
        <taxon>Araneomorphae</taxon>
        <taxon>Entelegynae</taxon>
        <taxon>Araneoidea</taxon>
        <taxon>Linyphiidae</taxon>
        <taxon>Erigoninae</taxon>
        <taxon>Oedothorax</taxon>
    </lineage>
</organism>
<evidence type="ECO:0000313" key="2">
    <source>
        <dbReference type="EMBL" id="KAG8183844.1"/>
    </source>
</evidence>
<sequence>MKELFSMAEIPTMPSKAFLKEQDKNAQAWEVSALQKMEVAVNEEKMKALELGEVDKNGIPFITVTADGSWSKRSYKTNYSSLSLSGCVSLISK</sequence>
<reference evidence="2 3" key="1">
    <citation type="journal article" date="2022" name="Nat. Ecol. Evol.">
        <title>A masculinizing supergene underlies an exaggerated male reproductive morph in a spider.</title>
        <authorList>
            <person name="Hendrickx F."/>
            <person name="De Corte Z."/>
            <person name="Sonet G."/>
            <person name="Van Belleghem S.M."/>
            <person name="Kostlbacher S."/>
            <person name="Vangestel C."/>
        </authorList>
    </citation>
    <scope>NUCLEOTIDE SEQUENCE [LARGE SCALE GENOMIC DNA]</scope>
    <source>
        <strain evidence="2">W744_W776</strain>
    </source>
</reference>
<dbReference type="InterPro" id="IPR049012">
    <property type="entry name" value="Mutator_transp_dom"/>
</dbReference>
<dbReference type="AlphaFoldDB" id="A0AAV6UHY0"/>
<gene>
    <name evidence="2" type="ORF">JTE90_005308</name>
</gene>
<proteinExistence type="predicted"/>
<dbReference type="Proteomes" id="UP000827092">
    <property type="component" value="Unassembled WGS sequence"/>
</dbReference>